<dbReference type="PANTHER" id="PTHR31672">
    <property type="entry name" value="BNACNNG10540D PROTEIN"/>
    <property type="match status" value="1"/>
</dbReference>
<dbReference type="EMBL" id="KE623566">
    <property type="protein sequence ID" value="EXC45443.1"/>
    <property type="molecule type" value="Genomic_DNA"/>
</dbReference>
<sequence length="438" mass="50332">MERPMDFPMELVVEILSWLPAESLLRFKCVCKSWYALINGGDFVAKHHRNLNKISSDKSFFFINYGWRTYTRPEKLFLTIREDGDDDHIKFVIENSMSPLFQLYKEYARPFLGCHCNGIFCLYSCVSKKVLLCNPTTKECRFLPNSSAVDDYSTAMLGFGCVNGFYKVVRVSTREGVSFVAEVYTFGTSSWREIEMNVLESEQEIFQLVFASLKNTFQEQCCRGVYYWLFSLSSEKEMMISFDMCEEEFRRVALPDRAESRGYLVSTSLQTWNDSLALLYCPGCSDTIGSIEMWVMSDSAVCADGHTGPRSWTKYRTFGPLEGIWCPLAFWKSDELLMRAKDEEQTIGSIEMWVMSDSAVCADGHTGPRSWTKYRTFGPLEGIWCPLAFWKSDELLMRAKDEGVVSYNLHTQKLRSASTLVSPVDFAHIYLKTLVSVY</sequence>
<dbReference type="InterPro" id="IPR050796">
    <property type="entry name" value="SCF_F-box_component"/>
</dbReference>
<dbReference type="InterPro" id="IPR013187">
    <property type="entry name" value="F-box-assoc_dom_typ3"/>
</dbReference>
<dbReference type="AlphaFoldDB" id="W9T288"/>
<evidence type="ECO:0000313" key="2">
    <source>
        <dbReference type="EMBL" id="EXC45443.1"/>
    </source>
</evidence>
<dbReference type="InterPro" id="IPR036047">
    <property type="entry name" value="F-box-like_dom_sf"/>
</dbReference>
<dbReference type="STRING" id="981085.W9T288"/>
<protein>
    <submittedName>
        <fullName evidence="2">Putative F-box protein</fullName>
    </submittedName>
</protein>
<accession>W9T288</accession>
<dbReference type="NCBIfam" id="TIGR01640">
    <property type="entry name" value="F_box_assoc_1"/>
    <property type="match status" value="1"/>
</dbReference>
<dbReference type="Pfam" id="PF08268">
    <property type="entry name" value="FBA_3"/>
    <property type="match status" value="1"/>
</dbReference>
<evidence type="ECO:0000313" key="3">
    <source>
        <dbReference type="Proteomes" id="UP000030645"/>
    </source>
</evidence>
<keyword evidence="3" id="KW-1185">Reference proteome</keyword>
<gene>
    <name evidence="2" type="ORF">L484_000696</name>
</gene>
<dbReference type="CDD" id="cd22157">
    <property type="entry name" value="F-box_AtFBW1-like"/>
    <property type="match status" value="1"/>
</dbReference>
<reference evidence="3" key="1">
    <citation type="submission" date="2013-01" db="EMBL/GenBank/DDBJ databases">
        <title>Draft Genome Sequence of a Mulberry Tree, Morus notabilis C.K. Schneid.</title>
        <authorList>
            <person name="He N."/>
            <person name="Zhao S."/>
        </authorList>
    </citation>
    <scope>NUCLEOTIDE SEQUENCE</scope>
</reference>
<evidence type="ECO:0000259" key="1">
    <source>
        <dbReference type="PROSITE" id="PS50181"/>
    </source>
</evidence>
<dbReference type="InterPro" id="IPR001810">
    <property type="entry name" value="F-box_dom"/>
</dbReference>
<dbReference type="eggNOG" id="ENOG502S2XW">
    <property type="taxonomic scope" value="Eukaryota"/>
</dbReference>
<dbReference type="Proteomes" id="UP000030645">
    <property type="component" value="Unassembled WGS sequence"/>
</dbReference>
<dbReference type="Gene3D" id="1.20.1280.50">
    <property type="match status" value="1"/>
</dbReference>
<proteinExistence type="predicted"/>
<dbReference type="InterPro" id="IPR017451">
    <property type="entry name" value="F-box-assoc_interact_dom"/>
</dbReference>
<dbReference type="SMART" id="SM00256">
    <property type="entry name" value="FBOX"/>
    <property type="match status" value="1"/>
</dbReference>
<organism evidence="2 3">
    <name type="scientific">Morus notabilis</name>
    <dbReference type="NCBI Taxonomy" id="981085"/>
    <lineage>
        <taxon>Eukaryota</taxon>
        <taxon>Viridiplantae</taxon>
        <taxon>Streptophyta</taxon>
        <taxon>Embryophyta</taxon>
        <taxon>Tracheophyta</taxon>
        <taxon>Spermatophyta</taxon>
        <taxon>Magnoliopsida</taxon>
        <taxon>eudicotyledons</taxon>
        <taxon>Gunneridae</taxon>
        <taxon>Pentapetalae</taxon>
        <taxon>rosids</taxon>
        <taxon>fabids</taxon>
        <taxon>Rosales</taxon>
        <taxon>Moraceae</taxon>
        <taxon>Moreae</taxon>
        <taxon>Morus</taxon>
    </lineage>
</organism>
<dbReference type="PANTHER" id="PTHR31672:SF10">
    <property type="entry name" value="F-BOX DOMAIN-CONTAINING PROTEIN"/>
    <property type="match status" value="1"/>
</dbReference>
<name>W9T288_9ROSA</name>
<dbReference type="PROSITE" id="PS50181">
    <property type="entry name" value="FBOX"/>
    <property type="match status" value="1"/>
</dbReference>
<feature type="domain" description="F-box" evidence="1">
    <location>
        <begin position="1"/>
        <end position="48"/>
    </location>
</feature>
<dbReference type="Pfam" id="PF00646">
    <property type="entry name" value="F-box"/>
    <property type="match status" value="1"/>
</dbReference>
<dbReference type="SUPFAM" id="SSF81383">
    <property type="entry name" value="F-box domain"/>
    <property type="match status" value="1"/>
</dbReference>